<dbReference type="RefSeq" id="WP_066482075.1">
    <property type="nucleotide sequence ID" value="NZ_BCNT01000017.1"/>
</dbReference>
<dbReference type="Proteomes" id="UP001597463">
    <property type="component" value="Unassembled WGS sequence"/>
</dbReference>
<organism evidence="1 2">
    <name type="scientific">Comamonas terrae</name>
    <dbReference type="NCBI Taxonomy" id="673548"/>
    <lineage>
        <taxon>Bacteria</taxon>
        <taxon>Pseudomonadati</taxon>
        <taxon>Pseudomonadota</taxon>
        <taxon>Betaproteobacteria</taxon>
        <taxon>Burkholderiales</taxon>
        <taxon>Comamonadaceae</taxon>
        <taxon>Comamonas</taxon>
    </lineage>
</organism>
<evidence type="ECO:0000313" key="2">
    <source>
        <dbReference type="Proteomes" id="UP001597463"/>
    </source>
</evidence>
<keyword evidence="2" id="KW-1185">Reference proteome</keyword>
<evidence type="ECO:0000313" key="1">
    <source>
        <dbReference type="EMBL" id="MFD2755663.1"/>
    </source>
</evidence>
<evidence type="ECO:0008006" key="3">
    <source>
        <dbReference type="Google" id="ProtNLM"/>
    </source>
</evidence>
<comment type="caution">
    <text evidence="1">The sequence shown here is derived from an EMBL/GenBank/DDBJ whole genome shotgun (WGS) entry which is preliminary data.</text>
</comment>
<gene>
    <name evidence="1" type="ORF">ACFSW6_16435</name>
</gene>
<name>A0ABW5UPV5_9BURK</name>
<sequence length="121" mass="12884">MKLELSPQRRDDTLQVSVAGDVLTINGTAYNLARLPDGATLPRSAIDCEWIAGDVERVGGVLHVPLLLPIPADADEAARFPQPITVLADGPVALPLGRIEAPPLPVYEAPIEPENMKEVSS</sequence>
<reference evidence="2" key="1">
    <citation type="journal article" date="2019" name="Int. J. Syst. Evol. Microbiol.">
        <title>The Global Catalogue of Microorganisms (GCM) 10K type strain sequencing project: providing services to taxonomists for standard genome sequencing and annotation.</title>
        <authorList>
            <consortium name="The Broad Institute Genomics Platform"/>
            <consortium name="The Broad Institute Genome Sequencing Center for Infectious Disease"/>
            <person name="Wu L."/>
            <person name="Ma J."/>
        </authorList>
    </citation>
    <scope>NUCLEOTIDE SEQUENCE [LARGE SCALE GENOMIC DNA]</scope>
    <source>
        <strain evidence="2">TISTR 1906</strain>
    </source>
</reference>
<dbReference type="EMBL" id="JBHUMV010000007">
    <property type="protein sequence ID" value="MFD2755663.1"/>
    <property type="molecule type" value="Genomic_DNA"/>
</dbReference>
<accession>A0ABW5UPV5</accession>
<protein>
    <recommendedName>
        <fullName evidence="3">DUF2169 domain-containing protein</fullName>
    </recommendedName>
</protein>
<proteinExistence type="predicted"/>